<name>A0A3M7PC16_BRAPC</name>
<accession>A0A3M7PC16</accession>
<protein>
    <submittedName>
        <fullName evidence="1">Uncharacterized protein</fullName>
    </submittedName>
</protein>
<sequence length="59" mass="6548">MNSKKISQLCELFDFYINIINKLGDQKVASAGGRLSKMMLNTCCVTIGPIMSETLIFCN</sequence>
<dbReference type="AlphaFoldDB" id="A0A3M7PC16"/>
<dbReference type="EMBL" id="REGN01011992">
    <property type="protein sequence ID" value="RMZ96655.1"/>
    <property type="molecule type" value="Genomic_DNA"/>
</dbReference>
<evidence type="ECO:0000313" key="2">
    <source>
        <dbReference type="Proteomes" id="UP000276133"/>
    </source>
</evidence>
<dbReference type="Proteomes" id="UP000276133">
    <property type="component" value="Unassembled WGS sequence"/>
</dbReference>
<proteinExistence type="predicted"/>
<comment type="caution">
    <text evidence="1">The sequence shown here is derived from an EMBL/GenBank/DDBJ whole genome shotgun (WGS) entry which is preliminary data.</text>
</comment>
<gene>
    <name evidence="1" type="ORF">BpHYR1_007355</name>
</gene>
<organism evidence="1 2">
    <name type="scientific">Brachionus plicatilis</name>
    <name type="common">Marine rotifer</name>
    <name type="synonym">Brachionus muelleri</name>
    <dbReference type="NCBI Taxonomy" id="10195"/>
    <lineage>
        <taxon>Eukaryota</taxon>
        <taxon>Metazoa</taxon>
        <taxon>Spiralia</taxon>
        <taxon>Gnathifera</taxon>
        <taxon>Rotifera</taxon>
        <taxon>Eurotatoria</taxon>
        <taxon>Monogononta</taxon>
        <taxon>Pseudotrocha</taxon>
        <taxon>Ploima</taxon>
        <taxon>Brachionidae</taxon>
        <taxon>Brachionus</taxon>
    </lineage>
</organism>
<reference evidence="1 2" key="1">
    <citation type="journal article" date="2018" name="Sci. Rep.">
        <title>Genomic signatures of local adaptation to the degree of environmental predictability in rotifers.</title>
        <authorList>
            <person name="Franch-Gras L."/>
            <person name="Hahn C."/>
            <person name="Garcia-Roger E.M."/>
            <person name="Carmona M.J."/>
            <person name="Serra M."/>
            <person name="Gomez A."/>
        </authorList>
    </citation>
    <scope>NUCLEOTIDE SEQUENCE [LARGE SCALE GENOMIC DNA]</scope>
    <source>
        <strain evidence="1">HYR1</strain>
    </source>
</reference>
<keyword evidence="2" id="KW-1185">Reference proteome</keyword>
<evidence type="ECO:0000313" key="1">
    <source>
        <dbReference type="EMBL" id="RMZ96655.1"/>
    </source>
</evidence>